<comment type="caution">
    <text evidence="1">The sequence shown here is derived from an EMBL/GenBank/DDBJ whole genome shotgun (WGS) entry which is preliminary data.</text>
</comment>
<sequence>MCGVDTNAGAKERNDDRIAAQDLHELGFLTGIFDGHRGGSCAEFAAKQVPPNVLSAYRARAKREGSLVKLSAEKEASLIAEALAESFEVTDKAGCRFWGDP</sequence>
<organism evidence="1 2">
    <name type="scientific">Symbiodinium pilosum</name>
    <name type="common">Dinoflagellate</name>
    <dbReference type="NCBI Taxonomy" id="2952"/>
    <lineage>
        <taxon>Eukaryota</taxon>
        <taxon>Sar</taxon>
        <taxon>Alveolata</taxon>
        <taxon>Dinophyceae</taxon>
        <taxon>Suessiales</taxon>
        <taxon>Symbiodiniaceae</taxon>
        <taxon>Symbiodinium</taxon>
    </lineage>
</organism>
<dbReference type="Proteomes" id="UP000649617">
    <property type="component" value="Unassembled WGS sequence"/>
</dbReference>
<proteinExistence type="predicted"/>
<dbReference type="Gene3D" id="3.60.40.10">
    <property type="entry name" value="PPM-type phosphatase domain"/>
    <property type="match status" value="1"/>
</dbReference>
<gene>
    <name evidence="1" type="ORF">SPIL2461_LOCUS2526</name>
</gene>
<feature type="non-terminal residue" evidence="1">
    <location>
        <position position="101"/>
    </location>
</feature>
<evidence type="ECO:0000313" key="2">
    <source>
        <dbReference type="Proteomes" id="UP000649617"/>
    </source>
</evidence>
<dbReference type="OrthoDB" id="10264738at2759"/>
<protein>
    <recommendedName>
        <fullName evidence="3">PPM-type phosphatase domain-containing protein</fullName>
    </recommendedName>
</protein>
<dbReference type="SUPFAM" id="SSF81606">
    <property type="entry name" value="PP2C-like"/>
    <property type="match status" value="1"/>
</dbReference>
<reference evidence="1" key="1">
    <citation type="submission" date="2021-02" db="EMBL/GenBank/DDBJ databases">
        <authorList>
            <person name="Dougan E. K."/>
            <person name="Rhodes N."/>
            <person name="Thang M."/>
            <person name="Chan C."/>
        </authorList>
    </citation>
    <scope>NUCLEOTIDE SEQUENCE</scope>
</reference>
<accession>A0A812K1G6</accession>
<name>A0A812K1G6_SYMPI</name>
<dbReference type="EMBL" id="CAJNIZ010002804">
    <property type="protein sequence ID" value="CAE7214775.1"/>
    <property type="molecule type" value="Genomic_DNA"/>
</dbReference>
<dbReference type="InterPro" id="IPR036457">
    <property type="entry name" value="PPM-type-like_dom_sf"/>
</dbReference>
<keyword evidence="2" id="KW-1185">Reference proteome</keyword>
<dbReference type="AlphaFoldDB" id="A0A812K1G6"/>
<evidence type="ECO:0008006" key="3">
    <source>
        <dbReference type="Google" id="ProtNLM"/>
    </source>
</evidence>
<evidence type="ECO:0000313" key="1">
    <source>
        <dbReference type="EMBL" id="CAE7214775.1"/>
    </source>
</evidence>